<feature type="region of interest" description="Disordered" evidence="1">
    <location>
        <begin position="399"/>
        <end position="424"/>
    </location>
</feature>
<feature type="compositionally biased region" description="Low complexity" evidence="1">
    <location>
        <begin position="399"/>
        <end position="414"/>
    </location>
</feature>
<dbReference type="OrthoDB" id="42898at2759"/>
<comment type="caution">
    <text evidence="3">The sequence shown here is derived from an EMBL/GenBank/DDBJ whole genome shotgun (WGS) entry which is preliminary data.</text>
</comment>
<feature type="region of interest" description="Disordered" evidence="1">
    <location>
        <begin position="1008"/>
        <end position="1073"/>
    </location>
</feature>
<evidence type="ECO:0000313" key="3">
    <source>
        <dbReference type="EMBL" id="KAG2440245.1"/>
    </source>
</evidence>
<evidence type="ECO:0000256" key="1">
    <source>
        <dbReference type="SAM" id="MobiDB-lite"/>
    </source>
</evidence>
<evidence type="ECO:0000259" key="2">
    <source>
        <dbReference type="PROSITE" id="PS50186"/>
    </source>
</evidence>
<dbReference type="Gene3D" id="1.10.10.10">
    <property type="entry name" value="Winged helix-like DNA-binding domain superfamily/Winged helix DNA-binding domain"/>
    <property type="match status" value="1"/>
</dbReference>
<dbReference type="PANTHER" id="PTHR34826:SF2">
    <property type="entry name" value="UPF0590 PROTEIN C409.17C"/>
    <property type="match status" value="1"/>
</dbReference>
<feature type="region of interest" description="Disordered" evidence="1">
    <location>
        <begin position="179"/>
        <end position="198"/>
    </location>
</feature>
<dbReference type="CDD" id="cd04371">
    <property type="entry name" value="DEP"/>
    <property type="match status" value="1"/>
</dbReference>
<gene>
    <name evidence="3" type="ORF">HXX76_004357</name>
</gene>
<feature type="compositionally biased region" description="Gly residues" evidence="1">
    <location>
        <begin position="1057"/>
        <end position="1070"/>
    </location>
</feature>
<protein>
    <recommendedName>
        <fullName evidence="2">DEP domain-containing protein</fullName>
    </recommendedName>
</protein>
<feature type="domain" description="DEP" evidence="2">
    <location>
        <begin position="31"/>
        <end position="105"/>
    </location>
</feature>
<dbReference type="EMBL" id="JAEHOC010000007">
    <property type="protein sequence ID" value="KAG2440245.1"/>
    <property type="molecule type" value="Genomic_DNA"/>
</dbReference>
<dbReference type="SUPFAM" id="SSF46785">
    <property type="entry name" value="Winged helix' DNA-binding domain"/>
    <property type="match status" value="1"/>
</dbReference>
<feature type="compositionally biased region" description="Polar residues" evidence="1">
    <location>
        <begin position="691"/>
        <end position="704"/>
    </location>
</feature>
<dbReference type="PROSITE" id="PS50186">
    <property type="entry name" value="DEP"/>
    <property type="match status" value="1"/>
</dbReference>
<feature type="compositionally biased region" description="Gly residues" evidence="1">
    <location>
        <begin position="677"/>
        <end position="688"/>
    </location>
</feature>
<dbReference type="GO" id="GO:0035556">
    <property type="term" value="P:intracellular signal transduction"/>
    <property type="evidence" value="ECO:0007669"/>
    <property type="project" value="InterPro"/>
</dbReference>
<dbReference type="InterPro" id="IPR000591">
    <property type="entry name" value="DEP_dom"/>
</dbReference>
<feature type="region of interest" description="Disordered" evidence="1">
    <location>
        <begin position="675"/>
        <end position="704"/>
    </location>
</feature>
<sequence length="1093" mass="108233">MGGCLSTSGSGAADGFASLPQPDLLQLAAALRGGVRIKDRRYLFRCYRACFVGQEAVAWLVAAGAAAGPAEAVALGNSMMEAGLFHHVVYEHRFEDDYLFYRFTDDDYAGGAAGAAGALAAAAAGKRAADKAHGSGVPAAAAAVASPRSAVAGGGIGGPGGAADGAVGGAVGGADVRLDRHGSTPTQESTEACGAGDAGTAAGGGGGRALLLSEPRQDRSRQVMTGHLQQLQGRVTRMAQAAEAQRAIADILVAEVSSLRAEAAAARADVAAAAAAAAGAAAAAAHAAQQAAALRVLCFGLCACVLQQSVVGWLADARAAAGATAGAPGAGLLVLLGRGGPSCWGLALAVAVALLGFVVVLFPPPPPQAAAVAATPAAEAAAAGKDAVQGRLQRSLAAAGPGASGSVEGAASEGRPPPPPALRASFGERLLSSVYATAAGSARASEEAGGAEAESGAAELSRALAELPGGPGLPAPRVSSSSGGGSGSSFTAARRAKEMARALTAPLRLHLPGKGKRAKAATAAELGAAGADGGLSPAPAGLCAQVSASPISASGISGSAAASGVAGGAAGTAATTVQLQASCSQPREQFQALTAAVSGRHQHAADAAKPLPKQAPIPHVPGPADFCGWPDAPVLLAFNTAQVPEHAAAAAAAVAEAAAAGAAAAVAADATAAGCEAAGGGGSEGGAGDSPQVQRSQLSSASSMVPPQAAQPLALSRLLRLPANDAARPIRVETELFSGEVLVFLRGLATTPDDMFCGRKRMSWVAMQGRFKTPLSLDSVVTGQEFGRPFRRLPAPWFVEKVLLSMARQVSPSMRVGPLSAPHMLMPLIAAAQLVNISEPGTQPHLMRAHEDVRLMCPSLAVKAAAGSKAAAGTAAAAAAAGGAAAATRPASADARRRHYINPRNRAGLRYDTARVYTFHFYQQWVDLAAYRLDFGYTYDLVRHLDGQPLQIMAKDVDSGKYLYSINVWNERLLPPPGAPGAGAGRQAAACGTGAATAAGAAGASSSAGCEEEAPMQDAESDGSAGSGCSDADSFQDAEEEGQGQGGQAGRRQQAGGANGARGAGGGGEGVTWLLNADWGVPLKCTPQQQEAT</sequence>
<dbReference type="SMART" id="SM00049">
    <property type="entry name" value="DEP"/>
    <property type="match status" value="1"/>
</dbReference>
<dbReference type="InterPro" id="IPR036388">
    <property type="entry name" value="WH-like_DNA-bd_sf"/>
</dbReference>
<dbReference type="Pfam" id="PF08588">
    <property type="entry name" value="Duc1"/>
    <property type="match status" value="1"/>
</dbReference>
<proteinExistence type="predicted"/>
<feature type="compositionally biased region" description="Acidic residues" evidence="1">
    <location>
        <begin position="1010"/>
        <end position="1021"/>
    </location>
</feature>
<reference evidence="3" key="1">
    <citation type="journal article" date="2020" name="bioRxiv">
        <title>Comparative genomics of Chlamydomonas.</title>
        <authorList>
            <person name="Craig R.J."/>
            <person name="Hasan A.R."/>
            <person name="Ness R.W."/>
            <person name="Keightley P.D."/>
        </authorList>
    </citation>
    <scope>NUCLEOTIDE SEQUENCE</scope>
    <source>
        <strain evidence="3">SAG 7.73</strain>
    </source>
</reference>
<feature type="compositionally biased region" description="Low complexity" evidence="1">
    <location>
        <begin position="1022"/>
        <end position="1033"/>
    </location>
</feature>
<name>A0A835W5K2_CHLIN</name>
<dbReference type="Proteomes" id="UP000650467">
    <property type="component" value="Unassembled WGS sequence"/>
</dbReference>
<dbReference type="InterPro" id="IPR013897">
    <property type="entry name" value="Duc1"/>
</dbReference>
<evidence type="ECO:0000313" key="4">
    <source>
        <dbReference type="Proteomes" id="UP000650467"/>
    </source>
</evidence>
<organism evidence="3 4">
    <name type="scientific">Chlamydomonas incerta</name>
    <dbReference type="NCBI Taxonomy" id="51695"/>
    <lineage>
        <taxon>Eukaryota</taxon>
        <taxon>Viridiplantae</taxon>
        <taxon>Chlorophyta</taxon>
        <taxon>core chlorophytes</taxon>
        <taxon>Chlorophyceae</taxon>
        <taxon>CS clade</taxon>
        <taxon>Chlamydomonadales</taxon>
        <taxon>Chlamydomonadaceae</taxon>
        <taxon>Chlamydomonas</taxon>
    </lineage>
</organism>
<dbReference type="AlphaFoldDB" id="A0A835W5K2"/>
<keyword evidence="4" id="KW-1185">Reference proteome</keyword>
<feature type="region of interest" description="Disordered" evidence="1">
    <location>
        <begin position="466"/>
        <end position="495"/>
    </location>
</feature>
<dbReference type="InterPro" id="IPR036390">
    <property type="entry name" value="WH_DNA-bd_sf"/>
</dbReference>
<accession>A0A835W5K2</accession>
<dbReference type="PANTHER" id="PTHR34826">
    <property type="entry name" value="UPF0590 PROTEIN C409.17C"/>
    <property type="match status" value="1"/>
</dbReference>
<dbReference type="Pfam" id="PF00610">
    <property type="entry name" value="DEP"/>
    <property type="match status" value="1"/>
</dbReference>